<evidence type="ECO:0000313" key="2">
    <source>
        <dbReference type="Proteomes" id="UP000499080"/>
    </source>
</evidence>
<accession>A0A4Y2QFR2</accession>
<comment type="caution">
    <text evidence="1">The sequence shown here is derived from an EMBL/GenBank/DDBJ whole genome shotgun (WGS) entry which is preliminary data.</text>
</comment>
<dbReference type="Proteomes" id="UP000499080">
    <property type="component" value="Unassembled WGS sequence"/>
</dbReference>
<dbReference type="AlphaFoldDB" id="A0A4Y2QFR2"/>
<sequence length="101" mass="11853">MSEHMFLYFIVLGESFWTNITSERCSTGVHIILLFQIMLGSKFNRRHREIALIEMQWRSAKNCKVVIYGTSTEKLRFLCLEVPFAADSSWLLRKSVKFDSN</sequence>
<evidence type="ECO:0000313" key="1">
    <source>
        <dbReference type="EMBL" id="GBN62033.1"/>
    </source>
</evidence>
<keyword evidence="2" id="KW-1185">Reference proteome</keyword>
<organism evidence="1 2">
    <name type="scientific">Araneus ventricosus</name>
    <name type="common">Orbweaver spider</name>
    <name type="synonym">Epeira ventricosa</name>
    <dbReference type="NCBI Taxonomy" id="182803"/>
    <lineage>
        <taxon>Eukaryota</taxon>
        <taxon>Metazoa</taxon>
        <taxon>Ecdysozoa</taxon>
        <taxon>Arthropoda</taxon>
        <taxon>Chelicerata</taxon>
        <taxon>Arachnida</taxon>
        <taxon>Araneae</taxon>
        <taxon>Araneomorphae</taxon>
        <taxon>Entelegynae</taxon>
        <taxon>Araneoidea</taxon>
        <taxon>Araneidae</taxon>
        <taxon>Araneus</taxon>
    </lineage>
</organism>
<name>A0A4Y2QFR2_ARAVE</name>
<protein>
    <submittedName>
        <fullName evidence="1">Uncharacterized protein</fullName>
    </submittedName>
</protein>
<gene>
    <name evidence="1" type="ORF">AVEN_263332_1</name>
</gene>
<dbReference type="EMBL" id="BGPR01013747">
    <property type="protein sequence ID" value="GBN62033.1"/>
    <property type="molecule type" value="Genomic_DNA"/>
</dbReference>
<proteinExistence type="predicted"/>
<reference evidence="1 2" key="1">
    <citation type="journal article" date="2019" name="Sci. Rep.">
        <title>Orb-weaving spider Araneus ventricosus genome elucidates the spidroin gene catalogue.</title>
        <authorList>
            <person name="Kono N."/>
            <person name="Nakamura H."/>
            <person name="Ohtoshi R."/>
            <person name="Moran D.A.P."/>
            <person name="Shinohara A."/>
            <person name="Yoshida Y."/>
            <person name="Fujiwara M."/>
            <person name="Mori M."/>
            <person name="Tomita M."/>
            <person name="Arakawa K."/>
        </authorList>
    </citation>
    <scope>NUCLEOTIDE SEQUENCE [LARGE SCALE GENOMIC DNA]</scope>
</reference>